<evidence type="ECO:0000313" key="1">
    <source>
        <dbReference type="EMBL" id="MBD2533678.1"/>
    </source>
</evidence>
<evidence type="ECO:0000313" key="2">
    <source>
        <dbReference type="Proteomes" id="UP000623440"/>
    </source>
</evidence>
<dbReference type="EMBL" id="JACJSI010000108">
    <property type="protein sequence ID" value="MBD2533678.1"/>
    <property type="molecule type" value="Genomic_DNA"/>
</dbReference>
<keyword evidence="2" id="KW-1185">Reference proteome</keyword>
<protein>
    <submittedName>
        <fullName evidence="1">Uncharacterized protein</fullName>
    </submittedName>
</protein>
<dbReference type="Proteomes" id="UP000623440">
    <property type="component" value="Unassembled WGS sequence"/>
</dbReference>
<name>A0ABR8DWS7_9NOSO</name>
<gene>
    <name evidence="1" type="ORF">H6G97_30645</name>
</gene>
<proteinExistence type="predicted"/>
<comment type="caution">
    <text evidence="1">The sequence shown here is derived from an EMBL/GenBank/DDBJ whole genome shotgun (WGS) entry which is preliminary data.</text>
</comment>
<accession>A0ABR8DWS7</accession>
<sequence>MLKLSLISTAIICTQLQGAASAQSNSRSGFQVIKVQEFISSNRIKVTIPKAVAVQLFSNLEEQEGRKSEDISVAYPTQNTSVIVHTIVGLADDSVSGIRNRIELRRNKNKWEIVWVGRQYKCQLNRGHQDWSGSLCS</sequence>
<dbReference type="RefSeq" id="WP_190944234.1">
    <property type="nucleotide sequence ID" value="NZ_JACJSI010000108.1"/>
</dbReference>
<reference evidence="1 2" key="1">
    <citation type="journal article" date="2020" name="ISME J.">
        <title>Comparative genomics reveals insights into cyanobacterial evolution and habitat adaptation.</title>
        <authorList>
            <person name="Chen M.Y."/>
            <person name="Teng W.K."/>
            <person name="Zhao L."/>
            <person name="Hu C.X."/>
            <person name="Zhou Y.K."/>
            <person name="Han B.P."/>
            <person name="Song L.R."/>
            <person name="Shu W.S."/>
        </authorList>
    </citation>
    <scope>NUCLEOTIDE SEQUENCE [LARGE SCALE GENOMIC DNA]</scope>
    <source>
        <strain evidence="1 2">FACHB-838</strain>
    </source>
</reference>
<organism evidence="1 2">
    <name type="scientific">Nostoc flagelliforme FACHB-838</name>
    <dbReference type="NCBI Taxonomy" id="2692904"/>
    <lineage>
        <taxon>Bacteria</taxon>
        <taxon>Bacillati</taxon>
        <taxon>Cyanobacteriota</taxon>
        <taxon>Cyanophyceae</taxon>
        <taxon>Nostocales</taxon>
        <taxon>Nostocaceae</taxon>
        <taxon>Nostoc</taxon>
    </lineage>
</organism>